<accession>A0A2G5HXF2</accession>
<protein>
    <submittedName>
        <fullName evidence="2">Uncharacterized protein</fullName>
    </submittedName>
</protein>
<reference evidence="2 3" key="1">
    <citation type="submission" date="2015-10" db="EMBL/GenBank/DDBJ databases">
        <title>The cercosporin biosynthetic gene cluster was horizontally transferred to several fungal lineages and shown to be expanded in Cercospora beticola based on microsynteny with recipient genomes.</title>
        <authorList>
            <person name="De Jonge R."/>
            <person name="Ebert M.K."/>
            <person name="Suttle J.C."/>
            <person name="Jurick Ii W.M."/>
            <person name="Secor G.A."/>
            <person name="Thomma B.P."/>
            <person name="Van De Peer Y."/>
            <person name="Bolton M.D."/>
        </authorList>
    </citation>
    <scope>NUCLEOTIDE SEQUENCE [LARGE SCALE GENOMIC DNA]</scope>
    <source>
        <strain evidence="2 3">09-40</strain>
    </source>
</reference>
<dbReference type="Proteomes" id="UP000230605">
    <property type="component" value="Chromosome 2"/>
</dbReference>
<comment type="caution">
    <text evidence="2">The sequence shown here is derived from an EMBL/GenBank/DDBJ whole genome shotgun (WGS) entry which is preliminary data.</text>
</comment>
<feature type="compositionally biased region" description="Basic residues" evidence="1">
    <location>
        <begin position="35"/>
        <end position="44"/>
    </location>
</feature>
<feature type="compositionally biased region" description="Basic and acidic residues" evidence="1">
    <location>
        <begin position="1"/>
        <end position="10"/>
    </location>
</feature>
<dbReference type="AlphaFoldDB" id="A0A2G5HXF2"/>
<gene>
    <name evidence="2" type="ORF">CB0940_05774</name>
</gene>
<evidence type="ECO:0000313" key="3">
    <source>
        <dbReference type="Proteomes" id="UP000230605"/>
    </source>
</evidence>
<evidence type="ECO:0000313" key="2">
    <source>
        <dbReference type="EMBL" id="PIA97200.1"/>
    </source>
</evidence>
<evidence type="ECO:0000256" key="1">
    <source>
        <dbReference type="SAM" id="MobiDB-lite"/>
    </source>
</evidence>
<feature type="region of interest" description="Disordered" evidence="1">
    <location>
        <begin position="1"/>
        <end position="57"/>
    </location>
</feature>
<organism evidence="2 3">
    <name type="scientific">Cercospora beticola</name>
    <name type="common">Sugarbeet leaf spot fungus</name>
    <dbReference type="NCBI Taxonomy" id="122368"/>
    <lineage>
        <taxon>Eukaryota</taxon>
        <taxon>Fungi</taxon>
        <taxon>Dikarya</taxon>
        <taxon>Ascomycota</taxon>
        <taxon>Pezizomycotina</taxon>
        <taxon>Dothideomycetes</taxon>
        <taxon>Dothideomycetidae</taxon>
        <taxon>Mycosphaerellales</taxon>
        <taxon>Mycosphaerellaceae</taxon>
        <taxon>Cercospora</taxon>
    </lineage>
</organism>
<proteinExistence type="predicted"/>
<dbReference type="EMBL" id="LKMD01000102">
    <property type="protein sequence ID" value="PIA97200.1"/>
    <property type="molecule type" value="Genomic_DNA"/>
</dbReference>
<sequence length="165" mass="19022">MRRFSDEWKAIHNISSGPRPGEQELGLPLVIHGQTSHRRKATSRRRSEACPWHRHHTRHADRRKPRAPLACMGYNCIDAELKACISISSENLYQHVLLVTPGSRQARCCMEMIGHVCYTCINRGVRRVKCACGLRRRRMNSPSLTWIQSAMVFIHFGHIKPQRTT</sequence>
<name>A0A2G5HXF2_CERBT</name>
<feature type="non-terminal residue" evidence="2">
    <location>
        <position position="165"/>
    </location>
</feature>